<evidence type="ECO:0000313" key="2">
    <source>
        <dbReference type="EMBL" id="GAA0724820.1"/>
    </source>
</evidence>
<dbReference type="Proteomes" id="UP001501758">
    <property type="component" value="Unassembled WGS sequence"/>
</dbReference>
<feature type="domain" description="Peptidoglycan binding-like" evidence="1">
    <location>
        <begin position="148"/>
        <end position="201"/>
    </location>
</feature>
<dbReference type="Pfam" id="PF01471">
    <property type="entry name" value="PG_binding_1"/>
    <property type="match status" value="1"/>
</dbReference>
<dbReference type="SUPFAM" id="SSF47090">
    <property type="entry name" value="PGBD-like"/>
    <property type="match status" value="1"/>
</dbReference>
<reference evidence="2 3" key="1">
    <citation type="journal article" date="2019" name="Int. J. Syst. Evol. Microbiol.">
        <title>The Global Catalogue of Microorganisms (GCM) 10K type strain sequencing project: providing services to taxonomists for standard genome sequencing and annotation.</title>
        <authorList>
            <consortium name="The Broad Institute Genomics Platform"/>
            <consortium name="The Broad Institute Genome Sequencing Center for Infectious Disease"/>
            <person name="Wu L."/>
            <person name="Ma J."/>
        </authorList>
    </citation>
    <scope>NUCLEOTIDE SEQUENCE [LARGE SCALE GENOMIC DNA]</scope>
    <source>
        <strain evidence="2 3">JCM 15974</strain>
    </source>
</reference>
<dbReference type="EMBL" id="BAAAGE010000003">
    <property type="protein sequence ID" value="GAA0724820.1"/>
    <property type="molecule type" value="Genomic_DNA"/>
</dbReference>
<evidence type="ECO:0000259" key="1">
    <source>
        <dbReference type="Pfam" id="PF01471"/>
    </source>
</evidence>
<dbReference type="InterPro" id="IPR036365">
    <property type="entry name" value="PGBD-like_sf"/>
</dbReference>
<keyword evidence="3" id="KW-1185">Reference proteome</keyword>
<comment type="caution">
    <text evidence="2">The sequence shown here is derived from an EMBL/GenBank/DDBJ whole genome shotgun (WGS) entry which is preliminary data.</text>
</comment>
<proteinExistence type="predicted"/>
<name>A0ABN1J075_9FLAO</name>
<dbReference type="InterPro" id="IPR002477">
    <property type="entry name" value="Peptidoglycan-bd-like"/>
</dbReference>
<evidence type="ECO:0000313" key="3">
    <source>
        <dbReference type="Proteomes" id="UP001501758"/>
    </source>
</evidence>
<gene>
    <name evidence="2" type="ORF">GCM10009430_29650</name>
</gene>
<protein>
    <recommendedName>
        <fullName evidence="1">Peptidoglycan binding-like domain-containing protein</fullName>
    </recommendedName>
</protein>
<sequence>MGYNQYHKYQRFHPKNVAYMSKDTVDNSYHDPQVVMNYYETIEILNGYIISQWSTNRIDVRNPKKDNSATRYAINEYQKKLGKVKYYEAILMQSTVYKSKGLSNDEIKLLEQNQLSQEDIAEYNRKEAFYDLFQKTVLQKTLKTGDRGPWVYEMQKRLVASGYTIAVDGNFKIETETALKDFEYKHELFPDGILDVLTLRELLKLPEEATRPLLATQ</sequence>
<organism evidence="2 3">
    <name type="scientific">Aquimarina litoralis</name>
    <dbReference type="NCBI Taxonomy" id="584605"/>
    <lineage>
        <taxon>Bacteria</taxon>
        <taxon>Pseudomonadati</taxon>
        <taxon>Bacteroidota</taxon>
        <taxon>Flavobacteriia</taxon>
        <taxon>Flavobacteriales</taxon>
        <taxon>Flavobacteriaceae</taxon>
        <taxon>Aquimarina</taxon>
    </lineage>
</organism>
<accession>A0ABN1J075</accession>
<dbReference type="Gene3D" id="1.10.101.10">
    <property type="entry name" value="PGBD-like superfamily/PGBD"/>
    <property type="match status" value="1"/>
</dbReference>
<dbReference type="InterPro" id="IPR036366">
    <property type="entry name" value="PGBDSf"/>
</dbReference>